<dbReference type="RefSeq" id="WP_203346312.1">
    <property type="nucleotide sequence ID" value="NZ_CP069194.1"/>
</dbReference>
<protein>
    <submittedName>
        <fullName evidence="2">DUF2264 domain-containing protein</fullName>
    </submittedName>
</protein>
<accession>A0AA92R5G7</accession>
<dbReference type="EMBL" id="CP069194">
    <property type="protein sequence ID" value="QRG81489.1"/>
    <property type="molecule type" value="Genomic_DNA"/>
</dbReference>
<name>A0AA92R5G7_9VIBR</name>
<keyword evidence="2" id="KW-0614">Plasmid</keyword>
<feature type="domain" description="DUF2264" evidence="1">
    <location>
        <begin position="62"/>
        <end position="407"/>
    </location>
</feature>
<organism evidence="2 3">
    <name type="scientific">Vibrio diabolicus</name>
    <dbReference type="NCBI Taxonomy" id="50719"/>
    <lineage>
        <taxon>Bacteria</taxon>
        <taxon>Pseudomonadati</taxon>
        <taxon>Pseudomonadota</taxon>
        <taxon>Gammaproteobacteria</taxon>
        <taxon>Vibrionales</taxon>
        <taxon>Vibrionaceae</taxon>
        <taxon>Vibrio</taxon>
        <taxon>Vibrio diabolicus subgroup</taxon>
    </lineage>
</organism>
<dbReference type="AlphaFoldDB" id="A0AA92R5G7"/>
<gene>
    <name evidence="2" type="ORF">JOS67_00005</name>
</gene>
<dbReference type="InterPro" id="IPR049349">
    <property type="entry name" value="DUF2264_N"/>
</dbReference>
<evidence type="ECO:0000313" key="2">
    <source>
        <dbReference type="EMBL" id="QRG81489.1"/>
    </source>
</evidence>
<dbReference type="Proteomes" id="UP000596337">
    <property type="component" value="Plasmid pSLV18-213K"/>
</dbReference>
<evidence type="ECO:0000259" key="1">
    <source>
        <dbReference type="Pfam" id="PF10022"/>
    </source>
</evidence>
<evidence type="ECO:0000313" key="3">
    <source>
        <dbReference type="Proteomes" id="UP000596337"/>
    </source>
</evidence>
<geneLocation type="plasmid" evidence="2 3">
    <name>pSLV18-213K</name>
</geneLocation>
<dbReference type="PANTHER" id="PTHR35339">
    <property type="entry name" value="LINALOOL DEHYDRATASE_ISOMERASE DOMAIN-CONTAINING PROTEIN"/>
    <property type="match status" value="1"/>
</dbReference>
<proteinExistence type="predicted"/>
<dbReference type="Pfam" id="PF10022">
    <property type="entry name" value="DUF2264"/>
    <property type="match status" value="1"/>
</dbReference>
<sequence length="494" mass="56534">MKKVIKATERPTIPYEHPDLAIYWRTFRQHISKLLRGKKALSKNDAVIQQIFSDSSLSLKSQCEHFADYIAEAFAYYSVDNFTHAYYPGMPSQQGARMDAMEGCSRVLPTLAFWAGRDPIKESDPFYARKLDAISWLKHAFIAGTNPTHKGYWGALQDYDQRTCESADLALALWASKESVWDTFTQSEKDQIIAWFEQVNHVQVVDNNWHLFPVTVQLVIQSLTGRECVDMWRYQRVKEFNVGEGWFRDGAKGNYDFYNAWGFHYSLYWIDQINPEFDRDYIRRNLCEFSSKFRYLFTPQGLPFFGRSACYRLAATAPLIATLDVQGAVDTPLHSGEVKRALQTNFEYFIANGALKHGVPTQGLFASDARLTDNYSGPASSLWSLRALNIALYCGDRCGLWQAESAPLAVEKEDFSFCIPSIDAFVTGCQETKEVVVIFEQEYTQDQTPMSRRLETQSALDKGKEILLGRAFRPKNNLLRKGVTCYSSKMSNFF</sequence>
<reference evidence="2 3" key="1">
    <citation type="submission" date="2021-01" db="EMBL/GenBank/DDBJ databases">
        <title>Characterization of a novel blaVMB-2- harboring plasmid in Vibrio diabolicus.</title>
        <authorList>
            <person name="Liu M."/>
        </authorList>
    </citation>
    <scope>NUCLEOTIDE SEQUENCE [LARGE SCALE GENOMIC DNA]</scope>
    <source>
        <strain evidence="2 3">SLV18</strain>
        <plasmid evidence="2 3">pSLV18-213K</plasmid>
    </source>
</reference>
<dbReference type="InterPro" id="IPR016624">
    <property type="entry name" value="UCP014753"/>
</dbReference>
<dbReference type="PANTHER" id="PTHR35339:SF4">
    <property type="entry name" value="LINALOOL DEHYDRATASE_ISOMERASE DOMAIN-CONTAINING PROTEIN"/>
    <property type="match status" value="1"/>
</dbReference>